<dbReference type="Proteomes" id="UP000324897">
    <property type="component" value="Unassembled WGS sequence"/>
</dbReference>
<comment type="caution">
    <text evidence="1">The sequence shown here is derived from an EMBL/GenBank/DDBJ whole genome shotgun (WGS) entry which is preliminary data.</text>
</comment>
<accession>A0A5J9T7K5</accession>
<reference evidence="1 2" key="1">
    <citation type="journal article" date="2019" name="Sci. Rep.">
        <title>A high-quality genome of Eragrostis curvula grass provides insights into Poaceae evolution and supports new strategies to enhance forage quality.</title>
        <authorList>
            <person name="Carballo J."/>
            <person name="Santos B.A.C.M."/>
            <person name="Zappacosta D."/>
            <person name="Garbus I."/>
            <person name="Selva J.P."/>
            <person name="Gallo C.A."/>
            <person name="Diaz A."/>
            <person name="Albertini E."/>
            <person name="Caccamo M."/>
            <person name="Echenique V."/>
        </authorList>
    </citation>
    <scope>NUCLEOTIDE SEQUENCE [LARGE SCALE GENOMIC DNA]</scope>
    <source>
        <strain evidence="2">cv. Victoria</strain>
        <tissue evidence="1">Leaf</tissue>
    </source>
</reference>
<organism evidence="1 2">
    <name type="scientific">Eragrostis curvula</name>
    <name type="common">weeping love grass</name>
    <dbReference type="NCBI Taxonomy" id="38414"/>
    <lineage>
        <taxon>Eukaryota</taxon>
        <taxon>Viridiplantae</taxon>
        <taxon>Streptophyta</taxon>
        <taxon>Embryophyta</taxon>
        <taxon>Tracheophyta</taxon>
        <taxon>Spermatophyta</taxon>
        <taxon>Magnoliopsida</taxon>
        <taxon>Liliopsida</taxon>
        <taxon>Poales</taxon>
        <taxon>Poaceae</taxon>
        <taxon>PACMAD clade</taxon>
        <taxon>Chloridoideae</taxon>
        <taxon>Eragrostideae</taxon>
        <taxon>Eragrostidinae</taxon>
        <taxon>Eragrostis</taxon>
    </lineage>
</organism>
<protein>
    <submittedName>
        <fullName evidence="1">Uncharacterized protein</fullName>
    </submittedName>
</protein>
<dbReference type="AlphaFoldDB" id="A0A5J9T7K5"/>
<name>A0A5J9T7K5_9POAL</name>
<evidence type="ECO:0000313" key="2">
    <source>
        <dbReference type="Proteomes" id="UP000324897"/>
    </source>
</evidence>
<dbReference type="Gramene" id="TVU06958">
    <property type="protein sequence ID" value="TVU06958"/>
    <property type="gene ID" value="EJB05_46995"/>
</dbReference>
<gene>
    <name evidence="1" type="ORF">EJB05_46995</name>
</gene>
<evidence type="ECO:0000313" key="1">
    <source>
        <dbReference type="EMBL" id="TVU06958.1"/>
    </source>
</evidence>
<proteinExistence type="predicted"/>
<dbReference type="EMBL" id="RWGY01000045">
    <property type="protein sequence ID" value="TVU06958.1"/>
    <property type="molecule type" value="Genomic_DNA"/>
</dbReference>
<keyword evidence="2" id="KW-1185">Reference proteome</keyword>
<sequence>MHVNINKIIIICKVIMKEGNNMKRHRKVSKYVQVSTVVAVAGQLAGGELAANSGEERVYAVRELEGYAAVVVSSMEMA</sequence>